<dbReference type="GO" id="GO:0022900">
    <property type="term" value="P:electron transport chain"/>
    <property type="evidence" value="ECO:0007669"/>
    <property type="project" value="InterPro"/>
</dbReference>
<evidence type="ECO:0000313" key="4">
    <source>
        <dbReference type="EMBL" id="MZI91886.1"/>
    </source>
</evidence>
<accession>A0A7X4LHA3</accession>
<reference evidence="4 5" key="1">
    <citation type="submission" date="2019-10" db="EMBL/GenBank/DDBJ databases">
        <title>Vibrio sp. nov. isolated from a shrimp pond.</title>
        <authorList>
            <person name="Gomez-Gil B."/>
            <person name="Enciso-Ibarra J."/>
            <person name="Enciso-Ibarra K."/>
            <person name="Bolan-Mejia C."/>
        </authorList>
    </citation>
    <scope>NUCLEOTIDE SEQUENCE [LARGE SCALE GENOMIC DNA]</scope>
    <source>
        <strain evidence="4 5">CAIM 722</strain>
    </source>
</reference>
<name>A0A7X4LHA3_9VIBR</name>
<keyword evidence="5" id="KW-1185">Reference proteome</keyword>
<evidence type="ECO:0008006" key="6">
    <source>
        <dbReference type="Google" id="ProtNLM"/>
    </source>
</evidence>
<dbReference type="InterPro" id="IPR009155">
    <property type="entry name" value="Cyt_b562"/>
</dbReference>
<dbReference type="Proteomes" id="UP000462621">
    <property type="component" value="Unassembled WGS sequence"/>
</dbReference>
<comment type="caution">
    <text evidence="4">The sequence shown here is derived from an EMBL/GenBank/DDBJ whole genome shotgun (WGS) entry which is preliminary data.</text>
</comment>
<evidence type="ECO:0000256" key="1">
    <source>
        <dbReference type="ARBA" id="ARBA00005523"/>
    </source>
</evidence>
<dbReference type="GO" id="GO:0005506">
    <property type="term" value="F:iron ion binding"/>
    <property type="evidence" value="ECO:0007669"/>
    <property type="project" value="InterPro"/>
</dbReference>
<evidence type="ECO:0000313" key="5">
    <source>
        <dbReference type="Proteomes" id="UP000462621"/>
    </source>
</evidence>
<feature type="signal peptide" evidence="3">
    <location>
        <begin position="1"/>
        <end position="20"/>
    </location>
</feature>
<organism evidence="4 5">
    <name type="scientific">Vibrio eleionomae</name>
    <dbReference type="NCBI Taxonomy" id="2653505"/>
    <lineage>
        <taxon>Bacteria</taxon>
        <taxon>Pseudomonadati</taxon>
        <taxon>Pseudomonadota</taxon>
        <taxon>Gammaproteobacteria</taxon>
        <taxon>Vibrionales</taxon>
        <taxon>Vibrionaceae</taxon>
        <taxon>Vibrio</taxon>
    </lineage>
</organism>
<gene>
    <name evidence="4" type="ORF">F9817_01525</name>
</gene>
<evidence type="ECO:0000256" key="3">
    <source>
        <dbReference type="SAM" id="SignalP"/>
    </source>
</evidence>
<dbReference type="Gene3D" id="1.20.120.10">
    <property type="entry name" value="Cytochrome c/b562"/>
    <property type="match status" value="1"/>
</dbReference>
<dbReference type="Pfam" id="PF07361">
    <property type="entry name" value="Cytochrom_B562"/>
    <property type="match status" value="1"/>
</dbReference>
<dbReference type="SUPFAM" id="SSF47175">
    <property type="entry name" value="Cytochromes"/>
    <property type="match status" value="1"/>
</dbReference>
<keyword evidence="2 3" id="KW-0732">Signal</keyword>
<sequence>MIKSLVTLSIGILLSTSVFAHGELGRTMKQMKSALQQAYQAQTVDDMKVAMGDMSSLVKEAKRDEYEGKNPAQFYQGLQDLTTAIDGIKVSLNKGDLNDAKLKLNKIDALRKEYHKKTR</sequence>
<dbReference type="RefSeq" id="WP_161153200.1">
    <property type="nucleotide sequence ID" value="NZ_WEKT01000002.1"/>
</dbReference>
<dbReference type="GO" id="GO:0042597">
    <property type="term" value="C:periplasmic space"/>
    <property type="evidence" value="ECO:0007669"/>
    <property type="project" value="InterPro"/>
</dbReference>
<dbReference type="AlphaFoldDB" id="A0A7X4LHA3"/>
<dbReference type="InterPro" id="IPR010980">
    <property type="entry name" value="Cyt_c/b562"/>
</dbReference>
<dbReference type="EMBL" id="WEKT01000002">
    <property type="protein sequence ID" value="MZI91886.1"/>
    <property type="molecule type" value="Genomic_DNA"/>
</dbReference>
<proteinExistence type="inferred from homology"/>
<feature type="chain" id="PRO_5031263909" description="Soluble cytochrome b562" evidence="3">
    <location>
        <begin position="21"/>
        <end position="119"/>
    </location>
</feature>
<dbReference type="GO" id="GO:0009055">
    <property type="term" value="F:electron transfer activity"/>
    <property type="evidence" value="ECO:0007669"/>
    <property type="project" value="InterPro"/>
</dbReference>
<dbReference type="GO" id="GO:0020037">
    <property type="term" value="F:heme binding"/>
    <property type="evidence" value="ECO:0007669"/>
    <property type="project" value="InterPro"/>
</dbReference>
<protein>
    <recommendedName>
        <fullName evidence="6">Soluble cytochrome b562</fullName>
    </recommendedName>
</protein>
<evidence type="ECO:0000256" key="2">
    <source>
        <dbReference type="ARBA" id="ARBA00022729"/>
    </source>
</evidence>
<comment type="similarity">
    <text evidence="1">Belongs to the cytochrome b562 family.</text>
</comment>